<accession>A0ABY1KCA9</accession>
<comment type="caution">
    <text evidence="1">The sequence shown here is derived from an EMBL/GenBank/DDBJ whole genome shotgun (WGS) entry which is preliminary data.</text>
</comment>
<gene>
    <name evidence="1" type="ORF">SAMN05421578_1217</name>
</gene>
<keyword evidence="2" id="KW-1185">Reference proteome</keyword>
<dbReference type="RefSeq" id="WP_068587394.1">
    <property type="nucleotide sequence ID" value="NZ_FTNK01000021.1"/>
</dbReference>
<sequence length="78" mass="8300">MSIIGNTMQSIANAAQAELTAELWETTVNKDSNDLTVVGNLLQSLGNALQVIAAVNAKANGNRNASRSKKRKPYKTKG</sequence>
<evidence type="ECO:0000313" key="1">
    <source>
        <dbReference type="EMBL" id="SIR58986.1"/>
    </source>
</evidence>
<name>A0ABY1KCA9_9BACL</name>
<dbReference type="Proteomes" id="UP000186666">
    <property type="component" value="Unassembled WGS sequence"/>
</dbReference>
<proteinExistence type="predicted"/>
<dbReference type="EMBL" id="FTNK01000021">
    <property type="protein sequence ID" value="SIR58986.1"/>
    <property type="molecule type" value="Genomic_DNA"/>
</dbReference>
<organism evidence="1 2">
    <name type="scientific">Paenibacillus macquariensis</name>
    <dbReference type="NCBI Taxonomy" id="948756"/>
    <lineage>
        <taxon>Bacteria</taxon>
        <taxon>Bacillati</taxon>
        <taxon>Bacillota</taxon>
        <taxon>Bacilli</taxon>
        <taxon>Bacillales</taxon>
        <taxon>Paenibacillaceae</taxon>
        <taxon>Paenibacillus</taxon>
    </lineage>
</organism>
<evidence type="ECO:0000313" key="2">
    <source>
        <dbReference type="Proteomes" id="UP000186666"/>
    </source>
</evidence>
<reference evidence="1 2" key="1">
    <citation type="submission" date="2017-01" db="EMBL/GenBank/DDBJ databases">
        <authorList>
            <person name="Varghese N."/>
            <person name="Submissions S."/>
        </authorList>
    </citation>
    <scope>NUCLEOTIDE SEQUENCE [LARGE SCALE GENOMIC DNA]</scope>
    <source>
        <strain evidence="1 2">ATCC 23464</strain>
    </source>
</reference>
<protein>
    <submittedName>
        <fullName evidence="1">Uncharacterized protein</fullName>
    </submittedName>
</protein>